<feature type="non-terminal residue" evidence="1">
    <location>
        <position position="77"/>
    </location>
</feature>
<comment type="caution">
    <text evidence="1">The sequence shown here is derived from an EMBL/GenBank/DDBJ whole genome shotgun (WGS) entry which is preliminary data.</text>
</comment>
<evidence type="ECO:0000313" key="1">
    <source>
        <dbReference type="EMBL" id="KKL03749.1"/>
    </source>
</evidence>
<organism evidence="1">
    <name type="scientific">marine sediment metagenome</name>
    <dbReference type="NCBI Taxonomy" id="412755"/>
    <lineage>
        <taxon>unclassified sequences</taxon>
        <taxon>metagenomes</taxon>
        <taxon>ecological metagenomes</taxon>
    </lineage>
</organism>
<sequence>MVSRAERDEYEEQSAYEIRTRELISESLDNMTHHLTTSMGEVVEVLSQISEAMSELSDRLMSIDNPEEFFEEMGITK</sequence>
<dbReference type="AlphaFoldDB" id="A0A0F9A2I0"/>
<dbReference type="EMBL" id="LAZR01044806">
    <property type="protein sequence ID" value="KKL03749.1"/>
    <property type="molecule type" value="Genomic_DNA"/>
</dbReference>
<proteinExistence type="predicted"/>
<accession>A0A0F9A2I0</accession>
<reference evidence="1" key="1">
    <citation type="journal article" date="2015" name="Nature">
        <title>Complex archaea that bridge the gap between prokaryotes and eukaryotes.</title>
        <authorList>
            <person name="Spang A."/>
            <person name="Saw J.H."/>
            <person name="Jorgensen S.L."/>
            <person name="Zaremba-Niedzwiedzka K."/>
            <person name="Martijn J."/>
            <person name="Lind A.E."/>
            <person name="van Eijk R."/>
            <person name="Schleper C."/>
            <person name="Guy L."/>
            <person name="Ettema T.J."/>
        </authorList>
    </citation>
    <scope>NUCLEOTIDE SEQUENCE</scope>
</reference>
<gene>
    <name evidence="1" type="ORF">LCGC14_2623030</name>
</gene>
<protein>
    <submittedName>
        <fullName evidence="1">Uncharacterized protein</fullName>
    </submittedName>
</protein>
<name>A0A0F9A2I0_9ZZZZ</name>